<protein>
    <submittedName>
        <fullName evidence="3">Uncharacterized protein</fullName>
    </submittedName>
</protein>
<proteinExistence type="predicted"/>
<sequence>MRLNQILLALILASLLAACGGADTPAAQPPAVDATIAPSTDEQPTTVPRMPTADASTPAMSPTVAPLDPDYLLFGVVVHLYYTDRERVMQLTQNAGFDWARQQIYWRDIEDPVNGVWAWDEVDALVDAANAYNVRLLVNVVRSPTPYSATNGLPDNPEDFANFMEVLAERYKGRIHAYEIWNEPNLAHETGGTITTADVGRYVEMLKLAYPRIKAIDPDALVLAAASSSSGITNPSVALSDEEFYRAMYTYNGGEVRNYFDIQAVHPGGAANPPDTLWPDNPSFIIGCEPAPDLCWNDHPTHYFRHVENVRRWMEEQGMGDKEIWITEFGWATPNSSPGYEFGNFVSLEQQAEYITAAVRRAHEQYPFIGNLFLWNMNFAVTMVEAGRDPNHEQASFGILNGDWSPRPSYLALQSLIAELKQEQGR</sequence>
<evidence type="ECO:0000313" key="4">
    <source>
        <dbReference type="Proteomes" id="UP000280307"/>
    </source>
</evidence>
<feature type="compositionally biased region" description="Polar residues" evidence="1">
    <location>
        <begin position="37"/>
        <end position="46"/>
    </location>
</feature>
<dbReference type="PANTHER" id="PTHR12631">
    <property type="entry name" value="ALPHA-L-IDURONIDASE"/>
    <property type="match status" value="1"/>
</dbReference>
<evidence type="ECO:0000256" key="1">
    <source>
        <dbReference type="SAM" id="MobiDB-lite"/>
    </source>
</evidence>
<evidence type="ECO:0000313" key="3">
    <source>
        <dbReference type="EMBL" id="RRR75030.1"/>
    </source>
</evidence>
<dbReference type="InterPro" id="IPR017853">
    <property type="entry name" value="GH"/>
</dbReference>
<reference evidence="3 4" key="1">
    <citation type="submission" date="2018-12" db="EMBL/GenBank/DDBJ databases">
        <title>Genome Sequence of Candidatus Viridilinea halotolerans isolated from saline sulfide-rich spring.</title>
        <authorList>
            <person name="Grouzdev D.S."/>
            <person name="Burganskaya E.I."/>
            <person name="Krutkina M.S."/>
            <person name="Sukhacheva M.V."/>
            <person name="Gorlenko V.M."/>
        </authorList>
    </citation>
    <scope>NUCLEOTIDE SEQUENCE [LARGE SCALE GENOMIC DNA]</scope>
    <source>
        <strain evidence="3">Chok-6</strain>
    </source>
</reference>
<keyword evidence="2" id="KW-0732">Signal</keyword>
<dbReference type="EMBL" id="RSAS01000219">
    <property type="protein sequence ID" value="RRR75030.1"/>
    <property type="molecule type" value="Genomic_DNA"/>
</dbReference>
<dbReference type="InterPro" id="IPR051923">
    <property type="entry name" value="Glycosyl_Hydrolase_39"/>
</dbReference>
<evidence type="ECO:0000256" key="2">
    <source>
        <dbReference type="SAM" id="SignalP"/>
    </source>
</evidence>
<dbReference type="Gene3D" id="3.20.20.80">
    <property type="entry name" value="Glycosidases"/>
    <property type="match status" value="1"/>
</dbReference>
<gene>
    <name evidence="3" type="ORF">EI684_05690</name>
</gene>
<dbReference type="Proteomes" id="UP000280307">
    <property type="component" value="Unassembled WGS sequence"/>
</dbReference>
<accession>A0A426U529</accession>
<feature type="region of interest" description="Disordered" evidence="1">
    <location>
        <begin position="27"/>
        <end position="61"/>
    </location>
</feature>
<name>A0A426U529_9CHLR</name>
<dbReference type="PROSITE" id="PS51257">
    <property type="entry name" value="PROKAR_LIPOPROTEIN"/>
    <property type="match status" value="1"/>
</dbReference>
<dbReference type="PANTHER" id="PTHR12631:SF10">
    <property type="entry name" value="BETA-XYLOSIDASE-LIKE PROTEIN-RELATED"/>
    <property type="match status" value="1"/>
</dbReference>
<comment type="caution">
    <text evidence="3">The sequence shown here is derived from an EMBL/GenBank/DDBJ whole genome shotgun (WGS) entry which is preliminary data.</text>
</comment>
<feature type="chain" id="PRO_5019547103" evidence="2">
    <location>
        <begin position="23"/>
        <end position="426"/>
    </location>
</feature>
<organism evidence="3 4">
    <name type="scientific">Candidatus Viridilinea halotolerans</name>
    <dbReference type="NCBI Taxonomy" id="2491704"/>
    <lineage>
        <taxon>Bacteria</taxon>
        <taxon>Bacillati</taxon>
        <taxon>Chloroflexota</taxon>
        <taxon>Chloroflexia</taxon>
        <taxon>Chloroflexales</taxon>
        <taxon>Chloroflexineae</taxon>
        <taxon>Oscillochloridaceae</taxon>
        <taxon>Candidatus Viridilinea</taxon>
    </lineage>
</organism>
<dbReference type="SUPFAM" id="SSF51445">
    <property type="entry name" value="(Trans)glycosidases"/>
    <property type="match status" value="1"/>
</dbReference>
<dbReference type="GO" id="GO:0004553">
    <property type="term" value="F:hydrolase activity, hydrolyzing O-glycosyl compounds"/>
    <property type="evidence" value="ECO:0007669"/>
    <property type="project" value="TreeGrafter"/>
</dbReference>
<feature type="signal peptide" evidence="2">
    <location>
        <begin position="1"/>
        <end position="22"/>
    </location>
</feature>
<dbReference type="AlphaFoldDB" id="A0A426U529"/>